<dbReference type="SMART" id="SM00359">
    <property type="entry name" value="PUA"/>
    <property type="match status" value="1"/>
</dbReference>
<dbReference type="AlphaFoldDB" id="A0A1N6VDE4"/>
<evidence type="ECO:0000313" key="2">
    <source>
        <dbReference type="EMBL" id="SIQ75835.1"/>
    </source>
</evidence>
<protein>
    <submittedName>
        <fullName evidence="2">RNA-binding protein, containing PUA domain</fullName>
    </submittedName>
</protein>
<name>A0A1N6VDE4_9EURY</name>
<sequence length="204" mass="21612">MVGEFSVSSYSNEVSIGGGIGGSTFDSSLAGQTDGFMPENDAFSRMQVKSRHHLRSDEVREIETALENTVGVELDANTYELVELEGTEFDLVLVDGEQFVVYVGDEPFLTVQGANAYPPTNAVVTVDSGAVSFVSSGADVMRPGIVEADDDIESGDLVAIAEETHGKVLAIGRAKTTGDDMVGDSGKVVESVHYVGDDLFEFSV</sequence>
<dbReference type="InterPro" id="IPR002478">
    <property type="entry name" value="PUA"/>
</dbReference>
<dbReference type="NCBIfam" id="NF011154">
    <property type="entry name" value="PRK14560.1-6"/>
    <property type="match status" value="1"/>
</dbReference>
<dbReference type="PANTHER" id="PTHR22798:SF0">
    <property type="entry name" value="MALIGNANT T-CELL-AMPLIFIED SEQUENCE 1"/>
    <property type="match status" value="1"/>
</dbReference>
<dbReference type="NCBIfam" id="TIGR00451">
    <property type="entry name" value="unchar_dom_2"/>
    <property type="match status" value="1"/>
</dbReference>
<dbReference type="InterPro" id="IPR022430">
    <property type="entry name" value="CHP03684"/>
</dbReference>
<dbReference type="InterPro" id="IPR016437">
    <property type="entry name" value="MCT-1/Tma20"/>
</dbReference>
<dbReference type="CDD" id="cd21154">
    <property type="entry name" value="PUA_MJ1432-like"/>
    <property type="match status" value="1"/>
</dbReference>
<gene>
    <name evidence="2" type="ORF">SAMN05421858_0311</name>
</gene>
<feature type="domain" description="PUA" evidence="1">
    <location>
        <begin position="122"/>
        <end position="196"/>
    </location>
</feature>
<dbReference type="Proteomes" id="UP000186914">
    <property type="component" value="Unassembled WGS sequence"/>
</dbReference>
<dbReference type="InterPro" id="IPR004521">
    <property type="entry name" value="Uncharacterised_CHP00451"/>
</dbReference>
<dbReference type="SUPFAM" id="SSF88697">
    <property type="entry name" value="PUA domain-like"/>
    <property type="match status" value="1"/>
</dbReference>
<keyword evidence="3" id="KW-1185">Reference proteome</keyword>
<dbReference type="Gene3D" id="3.10.400.20">
    <property type="match status" value="1"/>
</dbReference>
<dbReference type="PROSITE" id="PS50890">
    <property type="entry name" value="PUA"/>
    <property type="match status" value="1"/>
</dbReference>
<dbReference type="InterPro" id="IPR015947">
    <property type="entry name" value="PUA-like_sf"/>
</dbReference>
<evidence type="ECO:0000259" key="1">
    <source>
        <dbReference type="SMART" id="SM00359"/>
    </source>
</evidence>
<reference evidence="3" key="1">
    <citation type="submission" date="2017-01" db="EMBL/GenBank/DDBJ databases">
        <authorList>
            <person name="Varghese N."/>
            <person name="Submissions S."/>
        </authorList>
    </citation>
    <scope>NUCLEOTIDE SEQUENCE [LARGE SCALE GENOMIC DNA]</scope>
    <source>
        <strain evidence="3">CGMCC 1.7737</strain>
    </source>
</reference>
<dbReference type="PANTHER" id="PTHR22798">
    <property type="entry name" value="MCT-1 PROTEIN"/>
    <property type="match status" value="1"/>
</dbReference>
<accession>A0A1N6VDE4</accession>
<dbReference type="Pfam" id="PF01472">
    <property type="entry name" value="PUA"/>
    <property type="match status" value="1"/>
</dbReference>
<dbReference type="NCBIfam" id="TIGR03684">
    <property type="entry name" value="arCOG00985"/>
    <property type="match status" value="1"/>
</dbReference>
<evidence type="ECO:0000313" key="3">
    <source>
        <dbReference type="Proteomes" id="UP000186914"/>
    </source>
</evidence>
<organism evidence="2 3">
    <name type="scientific">Haladaptatus litoreus</name>
    <dbReference type="NCBI Taxonomy" id="553468"/>
    <lineage>
        <taxon>Archaea</taxon>
        <taxon>Methanobacteriati</taxon>
        <taxon>Methanobacteriota</taxon>
        <taxon>Stenosarchaea group</taxon>
        <taxon>Halobacteria</taxon>
        <taxon>Halobacteriales</taxon>
        <taxon>Haladaptataceae</taxon>
        <taxon>Haladaptatus</taxon>
    </lineage>
</organism>
<dbReference type="GO" id="GO:0003723">
    <property type="term" value="F:RNA binding"/>
    <property type="evidence" value="ECO:0007669"/>
    <property type="project" value="InterPro"/>
</dbReference>
<dbReference type="EMBL" id="FTNO01000001">
    <property type="protein sequence ID" value="SIQ75835.1"/>
    <property type="molecule type" value="Genomic_DNA"/>
</dbReference>
<proteinExistence type="predicted"/>
<dbReference type="GO" id="GO:0001731">
    <property type="term" value="P:formation of translation preinitiation complex"/>
    <property type="evidence" value="ECO:0007669"/>
    <property type="project" value="TreeGrafter"/>
</dbReference>